<evidence type="ECO:0000256" key="3">
    <source>
        <dbReference type="ARBA" id="ARBA00022679"/>
    </source>
</evidence>
<dbReference type="Gene3D" id="3.30.70.270">
    <property type="match status" value="1"/>
</dbReference>
<keyword evidence="6" id="KW-0255">Endonuclease</keyword>
<keyword evidence="3" id="KW-0808">Transferase</keyword>
<dbReference type="Proteomes" id="UP000796761">
    <property type="component" value="Unassembled WGS sequence"/>
</dbReference>
<dbReference type="InterPro" id="IPR008916">
    <property type="entry name" value="Retrov_capsid_C"/>
</dbReference>
<dbReference type="GO" id="GO:0016787">
    <property type="term" value="F:hydrolase activity"/>
    <property type="evidence" value="ECO:0007669"/>
    <property type="project" value="UniProtKB-KW"/>
</dbReference>
<evidence type="ECO:0000256" key="5">
    <source>
        <dbReference type="ARBA" id="ARBA00022722"/>
    </source>
</evidence>
<dbReference type="GO" id="GO:0035613">
    <property type="term" value="F:RNA stem-loop binding"/>
    <property type="evidence" value="ECO:0007669"/>
    <property type="project" value="TreeGrafter"/>
</dbReference>
<keyword evidence="7" id="KW-0378">Hydrolase</keyword>
<evidence type="ECO:0000313" key="11">
    <source>
        <dbReference type="EMBL" id="TRZ06412.1"/>
    </source>
</evidence>
<keyword evidence="4" id="KW-0548">Nucleotidyltransferase</keyword>
<dbReference type="InterPro" id="IPR045345">
    <property type="entry name" value="Gag_p24_C"/>
</dbReference>
<name>A0A8K1FWU0_9PASS</name>
<gene>
    <name evidence="11" type="ORF">HGM15179_020696</name>
</gene>
<dbReference type="SUPFAM" id="SSF56672">
    <property type="entry name" value="DNA/RNA polymerases"/>
    <property type="match status" value="1"/>
</dbReference>
<dbReference type="OrthoDB" id="9398000at2759"/>
<dbReference type="EMBL" id="SWJQ01002533">
    <property type="protein sequence ID" value="TRZ06412.1"/>
    <property type="molecule type" value="Genomic_DNA"/>
</dbReference>
<evidence type="ECO:0000313" key="12">
    <source>
        <dbReference type="Proteomes" id="UP000796761"/>
    </source>
</evidence>
<evidence type="ECO:0000259" key="9">
    <source>
        <dbReference type="Pfam" id="PF00078"/>
    </source>
</evidence>
<evidence type="ECO:0000256" key="1">
    <source>
        <dbReference type="ARBA" id="ARBA00010879"/>
    </source>
</evidence>
<evidence type="ECO:0000256" key="6">
    <source>
        <dbReference type="ARBA" id="ARBA00022759"/>
    </source>
</evidence>
<feature type="domain" description="Reverse transcriptase" evidence="9">
    <location>
        <begin position="187"/>
        <end position="243"/>
    </location>
</feature>
<dbReference type="GO" id="GO:0004519">
    <property type="term" value="F:endonuclease activity"/>
    <property type="evidence" value="ECO:0007669"/>
    <property type="project" value="UniProtKB-KW"/>
</dbReference>
<evidence type="ECO:0000256" key="7">
    <source>
        <dbReference type="ARBA" id="ARBA00022801"/>
    </source>
</evidence>
<feature type="domain" description="Retroviral nucleocapsid Gag protein p24 C-terminal" evidence="10">
    <location>
        <begin position="44"/>
        <end position="90"/>
    </location>
</feature>
<comment type="caution">
    <text evidence="11">The sequence shown here is derived from an EMBL/GenBank/DDBJ whole genome shotgun (WGS) entry which is preliminary data.</text>
</comment>
<protein>
    <recommendedName>
        <fullName evidence="2">ribonuclease H</fullName>
        <ecNumber evidence="2">3.1.26.4</ecNumber>
    </recommendedName>
</protein>
<dbReference type="Gene3D" id="1.10.1200.30">
    <property type="match status" value="1"/>
</dbReference>
<dbReference type="Pfam" id="PF00078">
    <property type="entry name" value="RVT_1"/>
    <property type="match status" value="1"/>
</dbReference>
<evidence type="ECO:0000256" key="4">
    <source>
        <dbReference type="ARBA" id="ARBA00022695"/>
    </source>
</evidence>
<comment type="similarity">
    <text evidence="1">Belongs to the beta type-B retroviral polymerase family. HERV class-II K(HML-2) pol subfamily.</text>
</comment>
<proteinExistence type="inferred from homology"/>
<organism evidence="11 12">
    <name type="scientific">Zosterops borbonicus</name>
    <dbReference type="NCBI Taxonomy" id="364589"/>
    <lineage>
        <taxon>Eukaryota</taxon>
        <taxon>Metazoa</taxon>
        <taxon>Chordata</taxon>
        <taxon>Craniata</taxon>
        <taxon>Vertebrata</taxon>
        <taxon>Euteleostomi</taxon>
        <taxon>Archelosauria</taxon>
        <taxon>Archosauria</taxon>
        <taxon>Dinosauria</taxon>
        <taxon>Saurischia</taxon>
        <taxon>Theropoda</taxon>
        <taxon>Coelurosauria</taxon>
        <taxon>Aves</taxon>
        <taxon>Neognathae</taxon>
        <taxon>Neoaves</taxon>
        <taxon>Telluraves</taxon>
        <taxon>Australaves</taxon>
        <taxon>Passeriformes</taxon>
        <taxon>Sylvioidea</taxon>
        <taxon>Zosteropidae</taxon>
        <taxon>Zosterops</taxon>
    </lineage>
</organism>
<dbReference type="PANTHER" id="PTHR41694:SF3">
    <property type="entry name" value="RNA-DIRECTED DNA POLYMERASE-RELATED"/>
    <property type="match status" value="1"/>
</dbReference>
<keyword evidence="12" id="KW-1185">Reference proteome</keyword>
<dbReference type="EC" id="3.1.26.4" evidence="2"/>
<dbReference type="InterPro" id="IPR043502">
    <property type="entry name" value="DNA/RNA_pol_sf"/>
</dbReference>
<dbReference type="Pfam" id="PF19317">
    <property type="entry name" value="Gag_p24_C"/>
    <property type="match status" value="1"/>
</dbReference>
<dbReference type="PANTHER" id="PTHR41694">
    <property type="entry name" value="ENDOGENOUS RETROVIRUS GROUP K MEMBER POL PROTEIN"/>
    <property type="match status" value="1"/>
</dbReference>
<sequence>MGEGEWATAEKQAAEIPRPVLERVKELAEKAFVEMKITGPSQYYLEIFQGPNEPYHLFMKRLTALVEQQENGDRAREEVIESLTYTHANEKLEIHDLSPDPDPEDDSPNLTQELQFERSLSELTKLFLLLPETSLTTTSKQVPFHLTLVRPLWLRDDNWHTATVARNRGTWKLIGCEYVVVGDSAHQAIIHHYMDDVLVCAPNDDLLAYALDLTVNALVAAGFELQESKIQKMPPWKYLGLEIEWVFLSHHRSKRMMKPQELMADLIRKARVRIRELAGCDFECIHIPIRLKLGQITKAMLEHLLKENEALQFALDSY</sequence>
<keyword evidence="5" id="KW-0540">Nuclease</keyword>
<evidence type="ECO:0000256" key="2">
    <source>
        <dbReference type="ARBA" id="ARBA00012180"/>
    </source>
</evidence>
<reference evidence="11" key="1">
    <citation type="submission" date="2019-04" db="EMBL/GenBank/DDBJ databases">
        <title>Genome assembly of Zosterops borbonicus 15179.</title>
        <authorList>
            <person name="Leroy T."/>
            <person name="Anselmetti Y."/>
            <person name="Tilak M.-K."/>
            <person name="Nabholz B."/>
        </authorList>
    </citation>
    <scope>NUCLEOTIDE SEQUENCE</scope>
    <source>
        <strain evidence="11">HGM_15179</strain>
        <tissue evidence="11">Muscle</tissue>
    </source>
</reference>
<evidence type="ECO:0000259" key="10">
    <source>
        <dbReference type="Pfam" id="PF19317"/>
    </source>
</evidence>
<dbReference type="InterPro" id="IPR000477">
    <property type="entry name" value="RT_dom"/>
</dbReference>
<dbReference type="AlphaFoldDB" id="A0A8K1FWU0"/>
<dbReference type="SUPFAM" id="SSF47353">
    <property type="entry name" value="Retrovirus capsid dimerization domain-like"/>
    <property type="match status" value="1"/>
</dbReference>
<accession>A0A8K1FWU0</accession>
<dbReference type="GO" id="GO:0003964">
    <property type="term" value="F:RNA-directed DNA polymerase activity"/>
    <property type="evidence" value="ECO:0007669"/>
    <property type="project" value="UniProtKB-KW"/>
</dbReference>
<dbReference type="InterPro" id="IPR043128">
    <property type="entry name" value="Rev_trsase/Diguanyl_cyclase"/>
</dbReference>
<evidence type="ECO:0000256" key="8">
    <source>
        <dbReference type="ARBA" id="ARBA00022918"/>
    </source>
</evidence>
<keyword evidence="8" id="KW-0695">RNA-directed DNA polymerase</keyword>